<keyword evidence="1" id="KW-0472">Membrane</keyword>
<evidence type="ECO:0008006" key="4">
    <source>
        <dbReference type="Google" id="ProtNLM"/>
    </source>
</evidence>
<evidence type="ECO:0000313" key="2">
    <source>
        <dbReference type="EMBL" id="MBT1705351.1"/>
    </source>
</evidence>
<evidence type="ECO:0000313" key="3">
    <source>
        <dbReference type="Proteomes" id="UP000772618"/>
    </source>
</evidence>
<comment type="caution">
    <text evidence="2">The sequence shown here is derived from an EMBL/GenBank/DDBJ whole genome shotgun (WGS) entry which is preliminary data.</text>
</comment>
<dbReference type="RefSeq" id="WP_254155301.1">
    <property type="nucleotide sequence ID" value="NZ_JAHESD010000053.1"/>
</dbReference>
<protein>
    <recommendedName>
        <fullName evidence="4">PEP-CTERM sorting domain-containing protein</fullName>
    </recommendedName>
</protein>
<evidence type="ECO:0000256" key="1">
    <source>
        <dbReference type="SAM" id="Phobius"/>
    </source>
</evidence>
<accession>A0ABS5VVI4</accession>
<keyword evidence="1" id="KW-0812">Transmembrane</keyword>
<feature type="transmembrane region" description="Helical" evidence="1">
    <location>
        <begin position="12"/>
        <end position="30"/>
    </location>
</feature>
<keyword evidence="3" id="KW-1185">Reference proteome</keyword>
<reference evidence="2 3" key="1">
    <citation type="submission" date="2021-05" db="EMBL/GenBank/DDBJ databases">
        <title>A Polyphasic approach of four new species of the genus Ohtaekwangia: Ohtaekwangia histidinii sp. nov., Ohtaekwangia cretensis sp. nov., Ohtaekwangia indiensis sp. nov., Ohtaekwangia reichenbachii sp. nov. from diverse environment.</title>
        <authorList>
            <person name="Octaviana S."/>
        </authorList>
    </citation>
    <scope>NUCLEOTIDE SEQUENCE [LARGE SCALE GENOMIC DNA]</scope>
    <source>
        <strain evidence="2 3">PWU20</strain>
    </source>
</reference>
<organism evidence="2 3">
    <name type="scientific">Chryseosolibacter indicus</name>
    <dbReference type="NCBI Taxonomy" id="2782351"/>
    <lineage>
        <taxon>Bacteria</taxon>
        <taxon>Pseudomonadati</taxon>
        <taxon>Bacteroidota</taxon>
        <taxon>Cytophagia</taxon>
        <taxon>Cytophagales</taxon>
        <taxon>Chryseotaleaceae</taxon>
        <taxon>Chryseosolibacter</taxon>
    </lineage>
</organism>
<dbReference type="EMBL" id="JAHESD010000053">
    <property type="protein sequence ID" value="MBT1705351.1"/>
    <property type="molecule type" value="Genomic_DNA"/>
</dbReference>
<gene>
    <name evidence="2" type="ORF">KK060_18820</name>
</gene>
<sequence length="78" mass="8311">MIPTTKELKKRLKLFIRLFIVLVGVAFPCFSQPPGNPGSGGNGGIDNPDVPITGIEILIGLGGLYGARKVHANLKKKQ</sequence>
<proteinExistence type="predicted"/>
<name>A0ABS5VVI4_9BACT</name>
<keyword evidence="1" id="KW-1133">Transmembrane helix</keyword>
<dbReference type="Proteomes" id="UP000772618">
    <property type="component" value="Unassembled WGS sequence"/>
</dbReference>
<feature type="transmembrane region" description="Helical" evidence="1">
    <location>
        <begin position="50"/>
        <end position="67"/>
    </location>
</feature>